<feature type="compositionally biased region" description="Low complexity" evidence="1">
    <location>
        <begin position="126"/>
        <end position="136"/>
    </location>
</feature>
<name>A0ABP8ITX9_9BACT</name>
<reference evidence="3" key="1">
    <citation type="journal article" date="2019" name="Int. J. Syst. Evol. Microbiol.">
        <title>The Global Catalogue of Microorganisms (GCM) 10K type strain sequencing project: providing services to taxonomists for standard genome sequencing and annotation.</title>
        <authorList>
            <consortium name="The Broad Institute Genomics Platform"/>
            <consortium name="The Broad Institute Genome Sequencing Center for Infectious Disease"/>
            <person name="Wu L."/>
            <person name="Ma J."/>
        </authorList>
    </citation>
    <scope>NUCLEOTIDE SEQUENCE [LARGE SCALE GENOMIC DNA]</scope>
    <source>
        <strain evidence="3">JCM 17924</strain>
    </source>
</reference>
<gene>
    <name evidence="2" type="ORF">GCM10023186_01060</name>
</gene>
<organism evidence="2 3">
    <name type="scientific">Hymenobacter koreensis</name>
    <dbReference type="NCBI Taxonomy" id="1084523"/>
    <lineage>
        <taxon>Bacteria</taxon>
        <taxon>Pseudomonadati</taxon>
        <taxon>Bacteroidota</taxon>
        <taxon>Cytophagia</taxon>
        <taxon>Cytophagales</taxon>
        <taxon>Hymenobacteraceae</taxon>
        <taxon>Hymenobacter</taxon>
    </lineage>
</organism>
<comment type="caution">
    <text evidence="2">The sequence shown here is derived from an EMBL/GenBank/DDBJ whole genome shotgun (WGS) entry which is preliminary data.</text>
</comment>
<keyword evidence="3" id="KW-1185">Reference proteome</keyword>
<protein>
    <recommendedName>
        <fullName evidence="4">DUF2946 domain-containing protein</fullName>
    </recommendedName>
</protein>
<dbReference type="EMBL" id="BAABHA010000001">
    <property type="protein sequence ID" value="GAA4372019.1"/>
    <property type="molecule type" value="Genomic_DNA"/>
</dbReference>
<evidence type="ECO:0008006" key="4">
    <source>
        <dbReference type="Google" id="ProtNLM"/>
    </source>
</evidence>
<evidence type="ECO:0000313" key="2">
    <source>
        <dbReference type="EMBL" id="GAA4372019.1"/>
    </source>
</evidence>
<proteinExistence type="predicted"/>
<feature type="region of interest" description="Disordered" evidence="1">
    <location>
        <begin position="115"/>
        <end position="136"/>
    </location>
</feature>
<evidence type="ECO:0000256" key="1">
    <source>
        <dbReference type="SAM" id="MobiDB-lite"/>
    </source>
</evidence>
<accession>A0ABP8ITX9</accession>
<evidence type="ECO:0000313" key="3">
    <source>
        <dbReference type="Proteomes" id="UP001500454"/>
    </source>
</evidence>
<dbReference type="Proteomes" id="UP001500454">
    <property type="component" value="Unassembled WGS sequence"/>
</dbReference>
<dbReference type="RefSeq" id="WP_345220388.1">
    <property type="nucleotide sequence ID" value="NZ_BAABHA010000001.1"/>
</dbReference>
<sequence>MTKRLVIALLSLHLFAVAMVPAGNALELLKLPQLVEHYRQQHAGTAVMSFLYDHYAGLHNQQRQSDHHSLPLHCCLHQATALALPPVLRLALPPQLPEFTVEQQYRGEYVASTPRGVPSTCFQPPRSSAASKASRA</sequence>